<organism evidence="6 7">
    <name type="scientific">Emiliania huxleyi (strain CCMP1516)</name>
    <dbReference type="NCBI Taxonomy" id="280463"/>
    <lineage>
        <taxon>Eukaryota</taxon>
        <taxon>Haptista</taxon>
        <taxon>Haptophyta</taxon>
        <taxon>Prymnesiophyceae</taxon>
        <taxon>Isochrysidales</taxon>
        <taxon>Noelaerhabdaceae</taxon>
        <taxon>Emiliania</taxon>
    </lineage>
</organism>
<dbReference type="OMA" id="APLSMIM"/>
<dbReference type="PaxDb" id="2903-EOD25384"/>
<dbReference type="STRING" id="2903.R1EWZ8"/>
<reference evidence="7" key="1">
    <citation type="journal article" date="2013" name="Nature">
        <title>Pan genome of the phytoplankton Emiliania underpins its global distribution.</title>
        <authorList>
            <person name="Read B.A."/>
            <person name="Kegel J."/>
            <person name="Klute M.J."/>
            <person name="Kuo A."/>
            <person name="Lefebvre S.C."/>
            <person name="Maumus F."/>
            <person name="Mayer C."/>
            <person name="Miller J."/>
            <person name="Monier A."/>
            <person name="Salamov A."/>
            <person name="Young J."/>
            <person name="Aguilar M."/>
            <person name="Claverie J.M."/>
            <person name="Frickenhaus S."/>
            <person name="Gonzalez K."/>
            <person name="Herman E.K."/>
            <person name="Lin Y.C."/>
            <person name="Napier J."/>
            <person name="Ogata H."/>
            <person name="Sarno A.F."/>
            <person name="Shmutz J."/>
            <person name="Schroeder D."/>
            <person name="de Vargas C."/>
            <person name="Verret F."/>
            <person name="von Dassow P."/>
            <person name="Valentin K."/>
            <person name="Van de Peer Y."/>
            <person name="Wheeler G."/>
            <person name="Dacks J.B."/>
            <person name="Delwiche C.F."/>
            <person name="Dyhrman S.T."/>
            <person name="Glockner G."/>
            <person name="John U."/>
            <person name="Richards T."/>
            <person name="Worden A.Z."/>
            <person name="Zhang X."/>
            <person name="Grigoriev I.V."/>
            <person name="Allen A.E."/>
            <person name="Bidle K."/>
            <person name="Borodovsky M."/>
            <person name="Bowler C."/>
            <person name="Brownlee C."/>
            <person name="Cock J.M."/>
            <person name="Elias M."/>
            <person name="Gladyshev V.N."/>
            <person name="Groth M."/>
            <person name="Guda C."/>
            <person name="Hadaegh A."/>
            <person name="Iglesias-Rodriguez M.D."/>
            <person name="Jenkins J."/>
            <person name="Jones B.M."/>
            <person name="Lawson T."/>
            <person name="Leese F."/>
            <person name="Lindquist E."/>
            <person name="Lobanov A."/>
            <person name="Lomsadze A."/>
            <person name="Malik S.B."/>
            <person name="Marsh M.E."/>
            <person name="Mackinder L."/>
            <person name="Mock T."/>
            <person name="Mueller-Roeber B."/>
            <person name="Pagarete A."/>
            <person name="Parker M."/>
            <person name="Probert I."/>
            <person name="Quesneville H."/>
            <person name="Raines C."/>
            <person name="Rensing S.A."/>
            <person name="Riano-Pachon D.M."/>
            <person name="Richier S."/>
            <person name="Rokitta S."/>
            <person name="Shiraiwa Y."/>
            <person name="Soanes D.M."/>
            <person name="van der Giezen M."/>
            <person name="Wahlund T.M."/>
            <person name="Williams B."/>
            <person name="Wilson W."/>
            <person name="Wolfe G."/>
            <person name="Wurch L.L."/>
        </authorList>
    </citation>
    <scope>NUCLEOTIDE SEQUENCE</scope>
</reference>
<feature type="transmembrane region" description="Helical" evidence="5">
    <location>
        <begin position="26"/>
        <end position="43"/>
    </location>
</feature>
<keyword evidence="4 5" id="KW-0472">Membrane</keyword>
<evidence type="ECO:0000313" key="7">
    <source>
        <dbReference type="Proteomes" id="UP000013827"/>
    </source>
</evidence>
<evidence type="ECO:0000256" key="5">
    <source>
        <dbReference type="SAM" id="Phobius"/>
    </source>
</evidence>
<dbReference type="KEGG" id="ehx:EMIHUDRAFT_56371"/>
<accession>A0A0D3JPE9</accession>
<dbReference type="eggNOG" id="KOG1441">
    <property type="taxonomic scope" value="Eukaryota"/>
</dbReference>
<evidence type="ECO:0000256" key="3">
    <source>
        <dbReference type="ARBA" id="ARBA00022989"/>
    </source>
</evidence>
<evidence type="ECO:0000256" key="2">
    <source>
        <dbReference type="ARBA" id="ARBA00022692"/>
    </source>
</evidence>
<dbReference type="InterPro" id="IPR050186">
    <property type="entry name" value="TPT_transporter"/>
</dbReference>
<dbReference type="GO" id="GO:0016020">
    <property type="term" value="C:membrane"/>
    <property type="evidence" value="ECO:0007669"/>
    <property type="project" value="UniProtKB-SubCell"/>
</dbReference>
<evidence type="ECO:0008006" key="8">
    <source>
        <dbReference type="Google" id="ProtNLM"/>
    </source>
</evidence>
<sequence>VTKLTIVPVTLLINFYMYTVSTTHKVKLSLLILLAGVGIATVSDVDLRPLGLAFGVLAVLSTAMFQIWQGTKQKEYGALPLPAAAGLARAAPPPPAAAWPTAPRPRRPPRRYERHAAAVLGTILATCFLALLVNWCSFGLIGKTSPITFQVVGHAKTCLVLIGGYVFFPVAGDAQQLYNNIAGVTVAMFGVVLYGHLKHASSEGKPDCLDS</sequence>
<feature type="transmembrane region" description="Helical" evidence="5">
    <location>
        <begin position="177"/>
        <end position="197"/>
    </location>
</feature>
<dbReference type="Proteomes" id="UP000013827">
    <property type="component" value="Unassembled WGS sequence"/>
</dbReference>
<dbReference type="PANTHER" id="PTHR11132">
    <property type="entry name" value="SOLUTE CARRIER FAMILY 35"/>
    <property type="match status" value="1"/>
</dbReference>
<keyword evidence="2 5" id="KW-0812">Transmembrane</keyword>
<protein>
    <recommendedName>
        <fullName evidence="8">Sugar phosphate transporter domain-containing protein</fullName>
    </recommendedName>
</protein>
<comment type="subcellular location">
    <subcellularLocation>
        <location evidence="1">Membrane</location>
        <topology evidence="1">Multi-pass membrane protein</topology>
    </subcellularLocation>
</comment>
<feature type="transmembrane region" description="Helical" evidence="5">
    <location>
        <begin position="147"/>
        <end position="168"/>
    </location>
</feature>
<evidence type="ECO:0000313" key="6">
    <source>
        <dbReference type="EnsemblProtists" id="EOD25384"/>
    </source>
</evidence>
<name>A0A0D3JPE9_EMIH1</name>
<proteinExistence type="predicted"/>
<dbReference type="HOGENOM" id="CLU_048347_2_1_1"/>
<dbReference type="RefSeq" id="XP_005777813.1">
    <property type="nucleotide sequence ID" value="XM_005777756.1"/>
</dbReference>
<keyword evidence="3 5" id="KW-1133">Transmembrane helix</keyword>
<feature type="transmembrane region" description="Helical" evidence="5">
    <location>
        <begin position="116"/>
        <end position="141"/>
    </location>
</feature>
<keyword evidence="7" id="KW-1185">Reference proteome</keyword>
<dbReference type="EnsemblProtists" id="EOD25384">
    <property type="protein sequence ID" value="EOD25384"/>
    <property type="gene ID" value="EMIHUDRAFT_56371"/>
</dbReference>
<feature type="transmembrane region" description="Helical" evidence="5">
    <location>
        <begin position="49"/>
        <end position="68"/>
    </location>
</feature>
<evidence type="ECO:0000256" key="1">
    <source>
        <dbReference type="ARBA" id="ARBA00004141"/>
    </source>
</evidence>
<dbReference type="AlphaFoldDB" id="A0A0D3JPE9"/>
<reference evidence="6" key="2">
    <citation type="submission" date="2024-10" db="UniProtKB">
        <authorList>
            <consortium name="EnsemblProtists"/>
        </authorList>
    </citation>
    <scope>IDENTIFICATION</scope>
</reference>
<dbReference type="GeneID" id="17270929"/>
<evidence type="ECO:0000256" key="4">
    <source>
        <dbReference type="ARBA" id="ARBA00023136"/>
    </source>
</evidence>